<feature type="domain" description="Exoribonuclease phosphorolytic" evidence="10">
    <location>
        <begin position="31"/>
        <end position="166"/>
    </location>
</feature>
<dbReference type="GO" id="GO:0034473">
    <property type="term" value="P:U1 snRNA 3'-end processing"/>
    <property type="evidence" value="ECO:0007669"/>
    <property type="project" value="TreeGrafter"/>
</dbReference>
<evidence type="ECO:0000256" key="3">
    <source>
        <dbReference type="ARBA" id="ARBA00006678"/>
    </source>
</evidence>
<comment type="caution">
    <text evidence="12">The sequence shown here is derived from an EMBL/GenBank/DDBJ whole genome shotgun (WGS) entry which is preliminary data.</text>
</comment>
<gene>
    <name evidence="12" type="ORF">OBRU01_01983</name>
</gene>
<evidence type="ECO:0000256" key="6">
    <source>
        <dbReference type="ARBA" id="ARBA00022835"/>
    </source>
</evidence>
<proteinExistence type="inferred from homology"/>
<evidence type="ECO:0000256" key="7">
    <source>
        <dbReference type="ARBA" id="ARBA00022884"/>
    </source>
</evidence>
<dbReference type="GO" id="GO:0005730">
    <property type="term" value="C:nucleolus"/>
    <property type="evidence" value="ECO:0007669"/>
    <property type="project" value="UniProtKB-SubCell"/>
</dbReference>
<evidence type="ECO:0000256" key="5">
    <source>
        <dbReference type="ARBA" id="ARBA00022552"/>
    </source>
</evidence>
<keyword evidence="8" id="KW-0539">Nucleus</keyword>
<sequence>MSEVYKLIHPIKYFDDYISRNVRPDGREYHEQRSIKLNVDSVKTAEASAIVKCGNTTVVCGIKLELATPKAEEPENGFLVTNVELPPLCSSKLRPGPPSDLAQVTSTIVSDIINNSKFVDLKDLCIAQGKLAWVVYCDLICINNDGSLVDACVIALLASLKTFSLPKVSYDAETEEIKVDPDVRNKLKVQGLPIPTSFAIHDINKSNVVLTDPSAYEEDMCGGIGSNLIVCCNKGFLCGTQKFGGKNLTVESQEKAMKIAKDRANVIEEAITVCIQNYEIENSNQINK</sequence>
<dbReference type="GO" id="GO:0035925">
    <property type="term" value="F:mRNA 3'-UTR AU-rich region binding"/>
    <property type="evidence" value="ECO:0007669"/>
    <property type="project" value="TreeGrafter"/>
</dbReference>
<evidence type="ECO:0000259" key="10">
    <source>
        <dbReference type="Pfam" id="PF01138"/>
    </source>
</evidence>
<keyword evidence="12" id="KW-0269">Exonuclease</keyword>
<dbReference type="InterPro" id="IPR001247">
    <property type="entry name" value="ExoRNase_PH_dom1"/>
</dbReference>
<dbReference type="PANTHER" id="PTHR11097">
    <property type="entry name" value="EXOSOME COMPLEX EXONUCLEASE RIBOSOMAL RNA PROCESSING PROTEIN"/>
    <property type="match status" value="1"/>
</dbReference>
<dbReference type="CDD" id="cd11369">
    <property type="entry name" value="RNase_PH_RRP43"/>
    <property type="match status" value="1"/>
</dbReference>
<dbReference type="Pfam" id="PF01138">
    <property type="entry name" value="RNase_PH"/>
    <property type="match status" value="1"/>
</dbReference>
<dbReference type="InterPro" id="IPR020568">
    <property type="entry name" value="Ribosomal_Su5_D2-typ_SF"/>
</dbReference>
<keyword evidence="13" id="KW-1185">Reference proteome</keyword>
<dbReference type="AlphaFoldDB" id="A0A0L7LDK9"/>
<keyword evidence="5" id="KW-0698">rRNA processing</keyword>
<dbReference type="GO" id="GO:0071035">
    <property type="term" value="P:nuclear polyadenylation-dependent rRNA catabolic process"/>
    <property type="evidence" value="ECO:0007669"/>
    <property type="project" value="TreeGrafter"/>
</dbReference>
<dbReference type="Gene3D" id="3.30.230.70">
    <property type="entry name" value="GHMP Kinase, N-terminal domain"/>
    <property type="match status" value="1"/>
</dbReference>
<evidence type="ECO:0000313" key="13">
    <source>
        <dbReference type="Proteomes" id="UP000037510"/>
    </source>
</evidence>
<dbReference type="GO" id="GO:0004527">
    <property type="term" value="F:exonuclease activity"/>
    <property type="evidence" value="ECO:0007669"/>
    <property type="project" value="UniProtKB-KW"/>
</dbReference>
<feature type="domain" description="Exoribonuclease phosphorolytic" evidence="11">
    <location>
        <begin position="191"/>
        <end position="262"/>
    </location>
</feature>
<keyword evidence="12" id="KW-0378">Hydrolase</keyword>
<dbReference type="GO" id="GO:0000176">
    <property type="term" value="C:nuclear exosome (RNase complex)"/>
    <property type="evidence" value="ECO:0007669"/>
    <property type="project" value="TreeGrafter"/>
</dbReference>
<dbReference type="Proteomes" id="UP000037510">
    <property type="component" value="Unassembled WGS sequence"/>
</dbReference>
<organism evidence="12 13">
    <name type="scientific">Operophtera brumata</name>
    <name type="common">Winter moth</name>
    <name type="synonym">Phalaena brumata</name>
    <dbReference type="NCBI Taxonomy" id="104452"/>
    <lineage>
        <taxon>Eukaryota</taxon>
        <taxon>Metazoa</taxon>
        <taxon>Ecdysozoa</taxon>
        <taxon>Arthropoda</taxon>
        <taxon>Hexapoda</taxon>
        <taxon>Insecta</taxon>
        <taxon>Pterygota</taxon>
        <taxon>Neoptera</taxon>
        <taxon>Endopterygota</taxon>
        <taxon>Lepidoptera</taxon>
        <taxon>Glossata</taxon>
        <taxon>Ditrysia</taxon>
        <taxon>Geometroidea</taxon>
        <taxon>Geometridae</taxon>
        <taxon>Larentiinae</taxon>
        <taxon>Operophtera</taxon>
    </lineage>
</organism>
<evidence type="ECO:0000256" key="9">
    <source>
        <dbReference type="ARBA" id="ARBA00030617"/>
    </source>
</evidence>
<dbReference type="STRING" id="104452.A0A0L7LDK9"/>
<dbReference type="GO" id="GO:0071038">
    <property type="term" value="P:TRAMP-dependent tRNA surveillance pathway"/>
    <property type="evidence" value="ECO:0007669"/>
    <property type="project" value="TreeGrafter"/>
</dbReference>
<dbReference type="OrthoDB" id="45882at2759"/>
<dbReference type="GO" id="GO:0016075">
    <property type="term" value="P:rRNA catabolic process"/>
    <property type="evidence" value="ECO:0007669"/>
    <property type="project" value="TreeGrafter"/>
</dbReference>
<name>A0A0L7LDK9_OPEBR</name>
<comment type="similarity">
    <text evidence="3">Belongs to the RNase PH family.</text>
</comment>
<keyword evidence="6" id="KW-0271">Exosome</keyword>
<dbReference type="SUPFAM" id="SSF55666">
    <property type="entry name" value="Ribonuclease PH domain 2-like"/>
    <property type="match status" value="1"/>
</dbReference>
<dbReference type="InterPro" id="IPR027408">
    <property type="entry name" value="PNPase/RNase_PH_dom_sf"/>
</dbReference>
<dbReference type="GO" id="GO:0000177">
    <property type="term" value="C:cytoplasmic exosome (RNase complex)"/>
    <property type="evidence" value="ECO:0007669"/>
    <property type="project" value="TreeGrafter"/>
</dbReference>
<evidence type="ECO:0000256" key="8">
    <source>
        <dbReference type="ARBA" id="ARBA00023242"/>
    </source>
</evidence>
<dbReference type="FunFam" id="3.30.230.70:FF:000017">
    <property type="entry name" value="Exosome complex component Rrp42"/>
    <property type="match status" value="1"/>
</dbReference>
<evidence type="ECO:0000256" key="4">
    <source>
        <dbReference type="ARBA" id="ARBA00022490"/>
    </source>
</evidence>
<evidence type="ECO:0000256" key="1">
    <source>
        <dbReference type="ARBA" id="ARBA00004496"/>
    </source>
</evidence>
<keyword evidence="7" id="KW-0694">RNA-binding</keyword>
<dbReference type="GO" id="GO:0034475">
    <property type="term" value="P:U4 snRNA 3'-end processing"/>
    <property type="evidence" value="ECO:0007669"/>
    <property type="project" value="TreeGrafter"/>
</dbReference>
<reference evidence="12 13" key="1">
    <citation type="journal article" date="2015" name="Genome Biol. Evol.">
        <title>The genome of winter moth (Operophtera brumata) provides a genomic perspective on sexual dimorphism and phenology.</title>
        <authorList>
            <person name="Derks M.F."/>
            <person name="Smit S."/>
            <person name="Salis L."/>
            <person name="Schijlen E."/>
            <person name="Bossers A."/>
            <person name="Mateman C."/>
            <person name="Pijl A.S."/>
            <person name="de Ridder D."/>
            <person name="Groenen M.A."/>
            <person name="Visser M.E."/>
            <person name="Megens H.J."/>
        </authorList>
    </citation>
    <scope>NUCLEOTIDE SEQUENCE [LARGE SCALE GENOMIC DNA]</scope>
    <source>
        <strain evidence="12">WM2013NL</strain>
        <tissue evidence="12">Head and thorax</tissue>
    </source>
</reference>
<keyword evidence="12" id="KW-0540">Nuclease</keyword>
<dbReference type="InterPro" id="IPR036345">
    <property type="entry name" value="ExoRNase_PH_dom2_sf"/>
</dbReference>
<accession>A0A0L7LDK9</accession>
<dbReference type="GO" id="GO:0034476">
    <property type="term" value="P:U5 snRNA 3'-end processing"/>
    <property type="evidence" value="ECO:0007669"/>
    <property type="project" value="TreeGrafter"/>
</dbReference>
<dbReference type="InterPro" id="IPR050590">
    <property type="entry name" value="Exosome_comp_Rrp42_subfam"/>
</dbReference>
<dbReference type="InterPro" id="IPR015847">
    <property type="entry name" value="ExoRNase_PH_dom2"/>
</dbReference>
<evidence type="ECO:0000313" key="12">
    <source>
        <dbReference type="EMBL" id="KOB73613.1"/>
    </source>
</evidence>
<evidence type="ECO:0000256" key="2">
    <source>
        <dbReference type="ARBA" id="ARBA00004604"/>
    </source>
</evidence>
<dbReference type="PANTHER" id="PTHR11097:SF9">
    <property type="entry name" value="EXOSOME COMPLEX COMPONENT RRP43"/>
    <property type="match status" value="1"/>
</dbReference>
<keyword evidence="4" id="KW-0963">Cytoplasm</keyword>
<evidence type="ECO:0000259" key="11">
    <source>
        <dbReference type="Pfam" id="PF03725"/>
    </source>
</evidence>
<dbReference type="GO" id="GO:0000467">
    <property type="term" value="P:exonucleolytic trimming to generate mature 3'-end of 5.8S rRNA from tricistronic rRNA transcript (SSU-rRNA, 5.8S rRNA, LSU-rRNA)"/>
    <property type="evidence" value="ECO:0007669"/>
    <property type="project" value="TreeGrafter"/>
</dbReference>
<dbReference type="SUPFAM" id="SSF54211">
    <property type="entry name" value="Ribosomal protein S5 domain 2-like"/>
    <property type="match status" value="1"/>
</dbReference>
<protein>
    <recommendedName>
        <fullName evidence="9">Ribosomal RNA-processing protein 43</fullName>
    </recommendedName>
</protein>
<dbReference type="EMBL" id="JTDY01001539">
    <property type="protein sequence ID" value="KOB73613.1"/>
    <property type="molecule type" value="Genomic_DNA"/>
</dbReference>
<comment type="subcellular location">
    <subcellularLocation>
        <location evidence="1">Cytoplasm</location>
    </subcellularLocation>
    <subcellularLocation>
        <location evidence="2">Nucleus</location>
        <location evidence="2">Nucleolus</location>
    </subcellularLocation>
</comment>
<dbReference type="Pfam" id="PF03725">
    <property type="entry name" value="RNase_PH_C"/>
    <property type="match status" value="1"/>
</dbReference>
<dbReference type="InterPro" id="IPR033196">
    <property type="entry name" value="Rrp43"/>
</dbReference>
<dbReference type="GO" id="GO:0071028">
    <property type="term" value="P:nuclear mRNA surveillance"/>
    <property type="evidence" value="ECO:0007669"/>
    <property type="project" value="TreeGrafter"/>
</dbReference>